<proteinExistence type="predicted"/>
<sequence>MSKKSNNNTQEQEHCKKFKEKRFQNRPVQRVVGRFGRHGDGVETSVDVHYDVAVVQNGQGRQTPGHQAPEAFDQRRIDFHADQIVVGAHARFANAQGQKCRRRQFVDLEWGKKCEKGAEPKELWAEFDTPL</sequence>
<evidence type="ECO:0000313" key="2">
    <source>
        <dbReference type="Proteomes" id="UP000887565"/>
    </source>
</evidence>
<keyword evidence="2" id="KW-1185">Reference proteome</keyword>
<dbReference type="WBParaSite" id="nRc.2.0.1.t46142-RA">
    <property type="protein sequence ID" value="nRc.2.0.1.t46142-RA"/>
    <property type="gene ID" value="nRc.2.0.1.g46142"/>
</dbReference>
<name>A0A915L5U9_ROMCU</name>
<accession>A0A915L5U9</accession>
<dbReference type="Proteomes" id="UP000887565">
    <property type="component" value="Unplaced"/>
</dbReference>
<dbReference type="AlphaFoldDB" id="A0A915L5U9"/>
<protein>
    <submittedName>
        <fullName evidence="3">Uncharacterized protein</fullName>
    </submittedName>
</protein>
<feature type="region of interest" description="Disordered" evidence="1">
    <location>
        <begin position="1"/>
        <end position="22"/>
    </location>
</feature>
<reference evidence="3" key="1">
    <citation type="submission" date="2022-11" db="UniProtKB">
        <authorList>
            <consortium name="WormBaseParasite"/>
        </authorList>
    </citation>
    <scope>IDENTIFICATION</scope>
</reference>
<evidence type="ECO:0000256" key="1">
    <source>
        <dbReference type="SAM" id="MobiDB-lite"/>
    </source>
</evidence>
<feature type="compositionally biased region" description="Polar residues" evidence="1">
    <location>
        <begin position="1"/>
        <end position="10"/>
    </location>
</feature>
<organism evidence="2 3">
    <name type="scientific">Romanomermis culicivorax</name>
    <name type="common">Nematode worm</name>
    <dbReference type="NCBI Taxonomy" id="13658"/>
    <lineage>
        <taxon>Eukaryota</taxon>
        <taxon>Metazoa</taxon>
        <taxon>Ecdysozoa</taxon>
        <taxon>Nematoda</taxon>
        <taxon>Enoplea</taxon>
        <taxon>Dorylaimia</taxon>
        <taxon>Mermithida</taxon>
        <taxon>Mermithoidea</taxon>
        <taxon>Mermithidae</taxon>
        <taxon>Romanomermis</taxon>
    </lineage>
</organism>
<evidence type="ECO:0000313" key="3">
    <source>
        <dbReference type="WBParaSite" id="nRc.2.0.1.t46142-RA"/>
    </source>
</evidence>